<dbReference type="Proteomes" id="UP000245509">
    <property type="component" value="Unassembled WGS sequence"/>
</dbReference>
<dbReference type="InterPro" id="IPR012340">
    <property type="entry name" value="NA-bd_OB-fold"/>
</dbReference>
<dbReference type="InterPro" id="IPR003029">
    <property type="entry name" value="S1_domain"/>
</dbReference>
<dbReference type="GO" id="GO:0043022">
    <property type="term" value="F:ribosome binding"/>
    <property type="evidence" value="ECO:0007669"/>
    <property type="project" value="TreeGrafter"/>
</dbReference>
<keyword evidence="3" id="KW-0648">Protein biosynthesis</keyword>
<protein>
    <submittedName>
        <fullName evidence="5">S1 RNA-binding domain-containing protein</fullName>
    </submittedName>
</protein>
<evidence type="ECO:0000313" key="5">
    <source>
        <dbReference type="EMBL" id="MCC5446897.1"/>
    </source>
</evidence>
<dbReference type="SUPFAM" id="SSF50249">
    <property type="entry name" value="Nucleic acid-binding proteins"/>
    <property type="match status" value="1"/>
</dbReference>
<evidence type="ECO:0000256" key="1">
    <source>
        <dbReference type="ARBA" id="ARBA00007223"/>
    </source>
</evidence>
<dbReference type="GO" id="GO:0003723">
    <property type="term" value="F:RNA binding"/>
    <property type="evidence" value="ECO:0007669"/>
    <property type="project" value="InterPro"/>
</dbReference>
<keyword evidence="2" id="KW-0396">Initiation factor</keyword>
<dbReference type="Gene3D" id="1.10.150.190">
    <property type="entry name" value="Translation initiation factor 2, subunit 1, domain 2"/>
    <property type="match status" value="1"/>
</dbReference>
<dbReference type="Gene3D" id="3.30.70.1130">
    <property type="entry name" value="EIF_2_alpha"/>
    <property type="match status" value="1"/>
</dbReference>
<evidence type="ECO:0000256" key="2">
    <source>
        <dbReference type="ARBA" id="ARBA00022540"/>
    </source>
</evidence>
<dbReference type="SMART" id="SM00316">
    <property type="entry name" value="S1"/>
    <property type="match status" value="1"/>
</dbReference>
<dbReference type="RefSeq" id="WP_228615112.1">
    <property type="nucleotide sequence ID" value="NZ_QEFP02000004.1"/>
</dbReference>
<proteinExistence type="inferred from homology"/>
<reference evidence="5" key="3">
    <citation type="submission" date="2017-05" db="EMBL/GenBank/DDBJ databases">
        <authorList>
            <person name="Munson-Mcgee J.H."/>
        </authorList>
    </citation>
    <scope>NUCLEOTIDE SEQUENCE</scope>
    <source>
        <strain evidence="5">SCGC AB-777_F03</strain>
    </source>
</reference>
<evidence type="ECO:0000259" key="4">
    <source>
        <dbReference type="PROSITE" id="PS50126"/>
    </source>
</evidence>
<dbReference type="Pfam" id="PF00575">
    <property type="entry name" value="S1"/>
    <property type="match status" value="1"/>
</dbReference>
<evidence type="ECO:0000313" key="6">
    <source>
        <dbReference type="EMBL" id="PVU68908.1"/>
    </source>
</evidence>
<dbReference type="SUPFAM" id="SSF110993">
    <property type="entry name" value="eIF-2-alpha, C-terminal domain"/>
    <property type="match status" value="1"/>
</dbReference>
<reference evidence="5" key="4">
    <citation type="submission" date="2021-11" db="EMBL/GenBank/DDBJ databases">
        <authorList>
            <person name="Munson-Mcgee J."/>
            <person name="Field E."/>
            <person name="Bateson M."/>
            <person name="Rooney C."/>
            <person name="Stepanauskas R."/>
            <person name="Young M."/>
        </authorList>
    </citation>
    <scope>NUCLEOTIDE SEQUENCE</scope>
    <source>
        <strain evidence="5">SCGC AB-777_F03</strain>
    </source>
</reference>
<organism evidence="6">
    <name type="scientific">Nanobsidianus stetteri</name>
    <dbReference type="NCBI Taxonomy" id="1294122"/>
    <lineage>
        <taxon>Archaea</taxon>
        <taxon>Nanobdellota</taxon>
        <taxon>Candidatus Nanoarchaeia</taxon>
        <taxon>Nanoarchaeales</taxon>
        <taxon>Nanopusillaceae</taxon>
        <taxon>Candidatus Nanobsidianus</taxon>
    </lineage>
</organism>
<dbReference type="SUPFAM" id="SSF116742">
    <property type="entry name" value="eIF2alpha middle domain-like"/>
    <property type="match status" value="1"/>
</dbReference>
<evidence type="ECO:0000256" key="3">
    <source>
        <dbReference type="ARBA" id="ARBA00022917"/>
    </source>
</evidence>
<dbReference type="GO" id="GO:0003743">
    <property type="term" value="F:translation initiation factor activity"/>
    <property type="evidence" value="ECO:0007669"/>
    <property type="project" value="UniProtKB-KW"/>
</dbReference>
<dbReference type="EMBL" id="QEFP01000001">
    <property type="protein sequence ID" value="PVU68908.1"/>
    <property type="molecule type" value="Genomic_DNA"/>
</dbReference>
<reference evidence="6" key="2">
    <citation type="submission" date="2017-05" db="EMBL/GenBank/DDBJ databases">
        <authorList>
            <person name="Song R."/>
            <person name="Chenine A.L."/>
            <person name="Ruprecht R.M."/>
        </authorList>
    </citation>
    <scope>NUCLEOTIDE SEQUENCE</scope>
    <source>
        <strain evidence="6">SCGC AB-777_F03</strain>
    </source>
</reference>
<reference evidence="6" key="1">
    <citation type="journal article" date="2015" name="Appl. Environ. Microbiol.">
        <title>Nanoarchaeota, Their Sulfolobales Host, and Nanoarchaeota Virus Distribution across Yellowstone National Park Hot Springs.</title>
        <authorList>
            <person name="Munson-McGee J.H."/>
            <person name="Field E.K."/>
            <person name="Bateson M."/>
            <person name="Rooney C."/>
            <person name="Stepanauskas R."/>
            <person name="Young M.J."/>
        </authorList>
    </citation>
    <scope>NUCLEOTIDE SEQUENCE [LARGE SCALE GENOMIC DNA]</scope>
    <source>
        <strain evidence="6">SCGC AB-777_F03</strain>
    </source>
</reference>
<dbReference type="InterPro" id="IPR024055">
    <property type="entry name" value="TIF2_asu_C"/>
</dbReference>
<accession>A0A2T9WM47</accession>
<comment type="caution">
    <text evidence="6">The sequence shown here is derived from an EMBL/GenBank/DDBJ whole genome shotgun (WGS) entry which is preliminary data.</text>
</comment>
<dbReference type="EMBL" id="QEFP02000004">
    <property type="protein sequence ID" value="MCC5446897.1"/>
    <property type="molecule type" value="Genomic_DNA"/>
</dbReference>
<dbReference type="AlphaFoldDB" id="A0A2T9WM47"/>
<sequence length="258" mass="30550">MYKRKDSPKVNDYVICTVKNISDVDVKVSLDEYENFNGIIPIDELSNKRITNPRILVREGKKIVCLVLDVDEQNRLVTLSLKRVDKNKQKAKIFEYKREMVAYNILKIMSEKENIDMSKLEKDIIFKIVPENKLYSVFLETYINGKSVLDKYKISKKYSDLLYKYIIEYLNPPKYEFTYIMQAYCLDGDGIYKIKEFLKKIKDLNIMIKYLGSPTYMLKYVTTSPSDLQKKEKEMLELISKEAKNYNIVYEINKYEGD</sequence>
<dbReference type="PANTHER" id="PTHR10602:SF0">
    <property type="entry name" value="EUKARYOTIC TRANSLATION INITIATION FACTOR 2 SUBUNIT 1"/>
    <property type="match status" value="1"/>
</dbReference>
<dbReference type="PROSITE" id="PS50126">
    <property type="entry name" value="S1"/>
    <property type="match status" value="1"/>
</dbReference>
<dbReference type="InterPro" id="IPR011488">
    <property type="entry name" value="TIF_2_asu"/>
</dbReference>
<dbReference type="Pfam" id="PF07541">
    <property type="entry name" value="EIF_2_alpha"/>
    <property type="match status" value="1"/>
</dbReference>
<dbReference type="InterPro" id="IPR024054">
    <property type="entry name" value="TIF2_asu_middle_sf"/>
</dbReference>
<dbReference type="Gene3D" id="2.40.50.140">
    <property type="entry name" value="Nucleic acid-binding proteins"/>
    <property type="match status" value="1"/>
</dbReference>
<gene>
    <name evidence="6" type="ORF">DDW03_00025</name>
    <name evidence="5" type="ORF">DDW03_000555</name>
</gene>
<comment type="similarity">
    <text evidence="1">Belongs to the eIF-2-alpha family.</text>
</comment>
<name>A0A2T9WM47_NANST</name>
<dbReference type="PANTHER" id="PTHR10602">
    <property type="entry name" value="EUKARYOTIC TRANSLATION INITIATION FACTOR 2 SUBUNIT 1"/>
    <property type="match status" value="1"/>
</dbReference>
<feature type="domain" description="S1 motif" evidence="4">
    <location>
        <begin position="11"/>
        <end position="82"/>
    </location>
</feature>